<keyword evidence="7" id="KW-1185">Reference proteome</keyword>
<name>A0AAN6S233_9PEZI</name>
<dbReference type="GO" id="GO:0044695">
    <property type="term" value="C:Dsc E3 ubiquitin ligase complex"/>
    <property type="evidence" value="ECO:0007669"/>
    <property type="project" value="TreeGrafter"/>
</dbReference>
<reference evidence="7" key="1">
    <citation type="journal article" date="2023" name="Mol. Phylogenet. Evol.">
        <title>Genome-scale phylogeny and comparative genomics of the fungal order Sordariales.</title>
        <authorList>
            <person name="Hensen N."/>
            <person name="Bonometti L."/>
            <person name="Westerberg I."/>
            <person name="Brannstrom I.O."/>
            <person name="Guillou S."/>
            <person name="Cros-Aarteil S."/>
            <person name="Calhoun S."/>
            <person name="Haridas S."/>
            <person name="Kuo A."/>
            <person name="Mondo S."/>
            <person name="Pangilinan J."/>
            <person name="Riley R."/>
            <person name="LaButti K."/>
            <person name="Andreopoulos B."/>
            <person name="Lipzen A."/>
            <person name="Chen C."/>
            <person name="Yan M."/>
            <person name="Daum C."/>
            <person name="Ng V."/>
            <person name="Clum A."/>
            <person name="Steindorff A."/>
            <person name="Ohm R.A."/>
            <person name="Martin F."/>
            <person name="Silar P."/>
            <person name="Natvig D.O."/>
            <person name="Lalanne C."/>
            <person name="Gautier V."/>
            <person name="Ament-Velasquez S.L."/>
            <person name="Kruys A."/>
            <person name="Hutchinson M.I."/>
            <person name="Powell A.J."/>
            <person name="Barry K."/>
            <person name="Miller A.N."/>
            <person name="Grigoriev I.V."/>
            <person name="Debuchy R."/>
            <person name="Gladieux P."/>
            <person name="Hiltunen Thoren M."/>
            <person name="Johannesson H."/>
        </authorList>
    </citation>
    <scope>NUCLEOTIDE SEQUENCE [LARGE SCALE GENOMIC DNA]</scope>
    <source>
        <strain evidence="7">CBS 340.73</strain>
    </source>
</reference>
<dbReference type="GO" id="GO:0043161">
    <property type="term" value="P:proteasome-mediated ubiquitin-dependent protein catabolic process"/>
    <property type="evidence" value="ECO:0007669"/>
    <property type="project" value="TreeGrafter"/>
</dbReference>
<comment type="caution">
    <text evidence="6">The sequence shown here is derived from an EMBL/GenBank/DDBJ whole genome shotgun (WGS) entry which is preliminary data.</text>
</comment>
<evidence type="ECO:0000256" key="3">
    <source>
        <dbReference type="ARBA" id="ARBA00022833"/>
    </source>
</evidence>
<dbReference type="InterPro" id="IPR050731">
    <property type="entry name" value="HRD1_E3_ubiq-ligases"/>
</dbReference>
<sequence length="119" mass="13576">MYARSGPWSLPVIPRYNTSNNENEIHALDVDPLDVDPLDEEVNNPALSHVQQVNKDEQTCIICYNEFGVPNAEGITEHVTRLQSCEHVFGDLCINKWLETSDTCPYCRNQVQRSDSRRA</sequence>
<dbReference type="InterPro" id="IPR013083">
    <property type="entry name" value="Znf_RING/FYVE/PHD"/>
</dbReference>
<proteinExistence type="predicted"/>
<keyword evidence="1" id="KW-0479">Metal-binding</keyword>
<dbReference type="Pfam" id="PF13639">
    <property type="entry name" value="zf-RING_2"/>
    <property type="match status" value="1"/>
</dbReference>
<feature type="domain" description="RING-type" evidence="5">
    <location>
        <begin position="60"/>
        <end position="108"/>
    </location>
</feature>
<dbReference type="EMBL" id="MU853833">
    <property type="protein sequence ID" value="KAK3938297.1"/>
    <property type="molecule type" value="Genomic_DNA"/>
</dbReference>
<dbReference type="AlphaFoldDB" id="A0AAN6S233"/>
<evidence type="ECO:0000259" key="5">
    <source>
        <dbReference type="PROSITE" id="PS50089"/>
    </source>
</evidence>
<evidence type="ECO:0000256" key="2">
    <source>
        <dbReference type="ARBA" id="ARBA00022771"/>
    </source>
</evidence>
<evidence type="ECO:0000256" key="4">
    <source>
        <dbReference type="PROSITE-ProRule" id="PRU00175"/>
    </source>
</evidence>
<dbReference type="GO" id="GO:0061630">
    <property type="term" value="F:ubiquitin protein ligase activity"/>
    <property type="evidence" value="ECO:0007669"/>
    <property type="project" value="TreeGrafter"/>
</dbReference>
<dbReference type="Gene3D" id="3.30.40.10">
    <property type="entry name" value="Zinc/RING finger domain, C3HC4 (zinc finger)"/>
    <property type="match status" value="1"/>
</dbReference>
<dbReference type="PANTHER" id="PTHR22763">
    <property type="entry name" value="RING ZINC FINGER PROTEIN"/>
    <property type="match status" value="1"/>
</dbReference>
<dbReference type="PANTHER" id="PTHR22763:SF162">
    <property type="entry name" value="TRANSMEMBRANE E3 UBIQUITIN-PROTEIN LIGASE 1"/>
    <property type="match status" value="1"/>
</dbReference>
<keyword evidence="2 4" id="KW-0863">Zinc-finger</keyword>
<dbReference type="PROSITE" id="PS50089">
    <property type="entry name" value="ZF_RING_2"/>
    <property type="match status" value="1"/>
</dbReference>
<protein>
    <recommendedName>
        <fullName evidence="5">RING-type domain-containing protein</fullName>
    </recommendedName>
</protein>
<accession>A0AAN6S233</accession>
<dbReference type="GO" id="GO:0008270">
    <property type="term" value="F:zinc ion binding"/>
    <property type="evidence" value="ECO:0007669"/>
    <property type="project" value="UniProtKB-KW"/>
</dbReference>
<dbReference type="GO" id="GO:0012505">
    <property type="term" value="C:endomembrane system"/>
    <property type="evidence" value="ECO:0007669"/>
    <property type="project" value="TreeGrafter"/>
</dbReference>
<organism evidence="6 7">
    <name type="scientific">Diplogelasinospora grovesii</name>
    <dbReference type="NCBI Taxonomy" id="303347"/>
    <lineage>
        <taxon>Eukaryota</taxon>
        <taxon>Fungi</taxon>
        <taxon>Dikarya</taxon>
        <taxon>Ascomycota</taxon>
        <taxon>Pezizomycotina</taxon>
        <taxon>Sordariomycetes</taxon>
        <taxon>Sordariomycetidae</taxon>
        <taxon>Sordariales</taxon>
        <taxon>Diplogelasinosporaceae</taxon>
        <taxon>Diplogelasinospora</taxon>
    </lineage>
</organism>
<dbReference type="SUPFAM" id="SSF57850">
    <property type="entry name" value="RING/U-box"/>
    <property type="match status" value="1"/>
</dbReference>
<evidence type="ECO:0000313" key="6">
    <source>
        <dbReference type="EMBL" id="KAK3938297.1"/>
    </source>
</evidence>
<dbReference type="Proteomes" id="UP001303473">
    <property type="component" value="Unassembled WGS sequence"/>
</dbReference>
<evidence type="ECO:0000313" key="7">
    <source>
        <dbReference type="Proteomes" id="UP001303473"/>
    </source>
</evidence>
<evidence type="ECO:0000256" key="1">
    <source>
        <dbReference type="ARBA" id="ARBA00022723"/>
    </source>
</evidence>
<dbReference type="InterPro" id="IPR001841">
    <property type="entry name" value="Znf_RING"/>
</dbReference>
<keyword evidence="3" id="KW-0862">Zinc</keyword>
<gene>
    <name evidence="6" type="ORF">QBC46DRAFT_343758</name>
</gene>